<keyword evidence="2" id="KW-1185">Reference proteome</keyword>
<reference evidence="1 2" key="1">
    <citation type="journal article" date="2019" name="Int. J. Syst. Evol. Microbiol.">
        <title>The Global Catalogue of Microorganisms (GCM) 10K type strain sequencing project: providing services to taxonomists for standard genome sequencing and annotation.</title>
        <authorList>
            <consortium name="The Broad Institute Genomics Platform"/>
            <consortium name="The Broad Institute Genome Sequencing Center for Infectious Disease"/>
            <person name="Wu L."/>
            <person name="Ma J."/>
        </authorList>
    </citation>
    <scope>NUCLEOTIDE SEQUENCE [LARGE SCALE GENOMIC DNA]</scope>
    <source>
        <strain evidence="1 2">JCM 16014</strain>
    </source>
</reference>
<accession>A0ABN2U6K4</accession>
<comment type="caution">
    <text evidence="1">The sequence shown here is derived from an EMBL/GenBank/DDBJ whole genome shotgun (WGS) entry which is preliminary data.</text>
</comment>
<dbReference type="Proteomes" id="UP001500751">
    <property type="component" value="Unassembled WGS sequence"/>
</dbReference>
<proteinExistence type="predicted"/>
<evidence type="ECO:0000313" key="1">
    <source>
        <dbReference type="EMBL" id="GAA2029874.1"/>
    </source>
</evidence>
<dbReference type="RefSeq" id="WP_344666374.1">
    <property type="nucleotide sequence ID" value="NZ_BAAAQN010000016.1"/>
</dbReference>
<name>A0ABN2U6K4_9ACTN</name>
<organism evidence="1 2">
    <name type="scientific">Catenulispora yoronensis</name>
    <dbReference type="NCBI Taxonomy" id="450799"/>
    <lineage>
        <taxon>Bacteria</taxon>
        <taxon>Bacillati</taxon>
        <taxon>Actinomycetota</taxon>
        <taxon>Actinomycetes</taxon>
        <taxon>Catenulisporales</taxon>
        <taxon>Catenulisporaceae</taxon>
        <taxon>Catenulispora</taxon>
    </lineage>
</organism>
<dbReference type="EMBL" id="BAAAQN010000016">
    <property type="protein sequence ID" value="GAA2029874.1"/>
    <property type="molecule type" value="Genomic_DNA"/>
</dbReference>
<evidence type="ECO:0000313" key="2">
    <source>
        <dbReference type="Proteomes" id="UP001500751"/>
    </source>
</evidence>
<protein>
    <submittedName>
        <fullName evidence="1">Uncharacterized protein</fullName>
    </submittedName>
</protein>
<sequence length="112" mass="12150">MSSLTIDRSDLTAKEVTDILRARLGAGYNVLPGLRTSRKPLARPKPTTPDTVLVGRGSNRLFCAHVTLTRRAGQTEVEIVPGGLGWETAVNSVRLGRRIRRVLAELPPAPGR</sequence>
<gene>
    <name evidence="1" type="ORF">GCM10009839_31830</name>
</gene>